<keyword evidence="7 10" id="KW-1133">Transmembrane helix</keyword>
<evidence type="ECO:0000313" key="11">
    <source>
        <dbReference type="EMBL" id="ELR12158.1"/>
    </source>
</evidence>
<evidence type="ECO:0000256" key="9">
    <source>
        <dbReference type="SAM" id="MobiDB-lite"/>
    </source>
</evidence>
<evidence type="ECO:0000256" key="3">
    <source>
        <dbReference type="ARBA" id="ARBA00010026"/>
    </source>
</evidence>
<proteinExistence type="inferred from homology"/>
<evidence type="ECO:0000256" key="2">
    <source>
        <dbReference type="ARBA" id="ARBA00004687"/>
    </source>
</evidence>
<evidence type="ECO:0000256" key="1">
    <source>
        <dbReference type="ARBA" id="ARBA00004477"/>
    </source>
</evidence>
<evidence type="ECO:0000256" key="10">
    <source>
        <dbReference type="SAM" id="Phobius"/>
    </source>
</evidence>
<dbReference type="VEuPathDB" id="AmoebaDB:ACA1_140740"/>
<feature type="transmembrane region" description="Helical" evidence="10">
    <location>
        <begin position="305"/>
        <end position="326"/>
    </location>
</feature>
<dbReference type="KEGG" id="acan:ACA1_140740"/>
<dbReference type="STRING" id="1257118.L8GHE5"/>
<feature type="transmembrane region" description="Helical" evidence="10">
    <location>
        <begin position="67"/>
        <end position="86"/>
    </location>
</feature>
<keyword evidence="4" id="KW-0337">GPI-anchor biosynthesis</keyword>
<feature type="transmembrane region" description="Helical" evidence="10">
    <location>
        <begin position="432"/>
        <end position="451"/>
    </location>
</feature>
<reference evidence="11 12" key="1">
    <citation type="journal article" date="2013" name="Genome Biol.">
        <title>Genome of Acanthamoeba castellanii highlights extensive lateral gene transfer and early evolution of tyrosine kinase signaling.</title>
        <authorList>
            <person name="Clarke M."/>
            <person name="Lohan A.J."/>
            <person name="Liu B."/>
            <person name="Lagkouvardos I."/>
            <person name="Roy S."/>
            <person name="Zafar N."/>
            <person name="Bertelli C."/>
            <person name="Schilde C."/>
            <person name="Kianianmomeni A."/>
            <person name="Burglin T.R."/>
            <person name="Frech C."/>
            <person name="Turcotte B."/>
            <person name="Kopec K.O."/>
            <person name="Synnott J.M."/>
            <person name="Choo C."/>
            <person name="Paponov I."/>
            <person name="Finkler A."/>
            <person name="Soon Heng Tan C."/>
            <person name="Hutchins A.P."/>
            <person name="Weinmeier T."/>
            <person name="Rattei T."/>
            <person name="Chu J.S."/>
            <person name="Gimenez G."/>
            <person name="Irimia M."/>
            <person name="Rigden D.J."/>
            <person name="Fitzpatrick D.A."/>
            <person name="Lorenzo-Morales J."/>
            <person name="Bateman A."/>
            <person name="Chiu C.H."/>
            <person name="Tang P."/>
            <person name="Hegemann P."/>
            <person name="Fromm H."/>
            <person name="Raoult D."/>
            <person name="Greub G."/>
            <person name="Miranda-Saavedra D."/>
            <person name="Chen N."/>
            <person name="Nash P."/>
            <person name="Ginger M.L."/>
            <person name="Horn M."/>
            <person name="Schaap P."/>
            <person name="Caler L."/>
            <person name="Loftus B."/>
        </authorList>
    </citation>
    <scope>NUCLEOTIDE SEQUENCE [LARGE SCALE GENOMIC DNA]</scope>
    <source>
        <strain evidence="11 12">Neff</strain>
    </source>
</reference>
<feature type="transmembrane region" description="Helical" evidence="10">
    <location>
        <begin position="332"/>
        <end position="354"/>
    </location>
</feature>
<feature type="transmembrane region" description="Helical" evidence="10">
    <location>
        <begin position="406"/>
        <end position="426"/>
    </location>
</feature>
<dbReference type="PANTHER" id="PTHR13121:SF0">
    <property type="entry name" value="PHOSPHATIDYLINOSITOL GLYCAN ANCHOR BIOSYNTHESIS CLASS U PROTEIN"/>
    <property type="match status" value="1"/>
</dbReference>
<comment type="subcellular location">
    <subcellularLocation>
        <location evidence="1">Endoplasmic reticulum membrane</location>
        <topology evidence="1">Multi-pass membrane protein</topology>
    </subcellularLocation>
</comment>
<dbReference type="Pfam" id="PF06728">
    <property type="entry name" value="PIG-U"/>
    <property type="match status" value="1"/>
</dbReference>
<feature type="transmembrane region" description="Helical" evidence="10">
    <location>
        <begin position="107"/>
        <end position="127"/>
    </location>
</feature>
<organism evidence="11 12">
    <name type="scientific">Acanthamoeba castellanii (strain ATCC 30010 / Neff)</name>
    <dbReference type="NCBI Taxonomy" id="1257118"/>
    <lineage>
        <taxon>Eukaryota</taxon>
        <taxon>Amoebozoa</taxon>
        <taxon>Discosea</taxon>
        <taxon>Longamoebia</taxon>
        <taxon>Centramoebida</taxon>
        <taxon>Acanthamoebidae</taxon>
        <taxon>Acanthamoeba</taxon>
    </lineage>
</organism>
<evidence type="ECO:0000256" key="7">
    <source>
        <dbReference type="ARBA" id="ARBA00022989"/>
    </source>
</evidence>
<keyword evidence="8 10" id="KW-0472">Membrane</keyword>
<dbReference type="GO" id="GO:0016255">
    <property type="term" value="P:attachment of GPI anchor to protein"/>
    <property type="evidence" value="ECO:0007669"/>
    <property type="project" value="InterPro"/>
</dbReference>
<feature type="region of interest" description="Disordered" evidence="9">
    <location>
        <begin position="143"/>
        <end position="167"/>
    </location>
</feature>
<evidence type="ECO:0000256" key="6">
    <source>
        <dbReference type="ARBA" id="ARBA00022824"/>
    </source>
</evidence>
<comment type="pathway">
    <text evidence="2">Glycolipid biosynthesis; glycosylphosphatidylinositol-anchor biosynthesis.</text>
</comment>
<dbReference type="EMBL" id="KB008128">
    <property type="protein sequence ID" value="ELR12158.1"/>
    <property type="molecule type" value="Genomic_DNA"/>
</dbReference>
<feature type="region of interest" description="Disordered" evidence="9">
    <location>
        <begin position="471"/>
        <end position="501"/>
    </location>
</feature>
<dbReference type="AlphaFoldDB" id="L8GHE5"/>
<feature type="compositionally biased region" description="Low complexity" evidence="9">
    <location>
        <begin position="476"/>
        <end position="501"/>
    </location>
</feature>
<dbReference type="GeneID" id="14912637"/>
<dbReference type="GO" id="GO:0042765">
    <property type="term" value="C:GPI-anchor transamidase complex"/>
    <property type="evidence" value="ECO:0007669"/>
    <property type="project" value="InterPro"/>
</dbReference>
<dbReference type="OMA" id="ALWHLWI"/>
<evidence type="ECO:0000256" key="4">
    <source>
        <dbReference type="ARBA" id="ARBA00022502"/>
    </source>
</evidence>
<evidence type="ECO:0000256" key="8">
    <source>
        <dbReference type="ARBA" id="ARBA00023136"/>
    </source>
</evidence>
<sequence length="501" mass="55663">MGRRGLNVVVWGSAFALGVRCLLFAWEGLPELLSTRIELVTPVTSYNRLKEGLYLVESGLSPYAGDAYHQAPLLLWFFSFFFSSSMPQPSGEALTAAAAYLPTISHYATPALFIFTDFFIAFLLMFLSQNYLAHPTFTASSSASSSNAPSPSSPSSSSTSSSSSPTTSSPSASVVAANFNSSTSPPLTGEIVFCVYLTNPWTILTCVAQSTIVFNNLAVVLCLYAAVKGNVWLATLCLALGTYLSLYPALLIFPLVAIFHTYYKQPVQSAWVVGFAVVACYAVWLSALFYLSFLQLGSWGWLKEVYGFIFFAPDLTPNIGLFWYYFTEAFMHFRPFFIFVFQYHPVIYVLPLTVRFRRHGVFLFWIFMGLIGMLKSYPCIGDMAPYISLLPLFHVLNLAQNKRSVFICLGFVYLNVVGPIMWHLWINQGTGNANFFYAMTLIFFLFQGWLVRDCLTSASVLDDLMTQEEKQKTKKAQAQTTPTLPTPETAASSTAKAIKVD</sequence>
<dbReference type="InterPro" id="IPR009600">
    <property type="entry name" value="PIG-U"/>
</dbReference>
<accession>L8GHE5</accession>
<feature type="transmembrane region" description="Helical" evidence="10">
    <location>
        <begin position="201"/>
        <end position="224"/>
    </location>
</feature>
<name>L8GHE5_ACACF</name>
<feature type="transmembrane region" description="Helical" evidence="10">
    <location>
        <begin position="7"/>
        <end position="26"/>
    </location>
</feature>
<feature type="transmembrane region" description="Helical" evidence="10">
    <location>
        <begin position="361"/>
        <end position="377"/>
    </location>
</feature>
<dbReference type="GO" id="GO:0006506">
    <property type="term" value="P:GPI anchor biosynthetic process"/>
    <property type="evidence" value="ECO:0007669"/>
    <property type="project" value="UniProtKB-UniPathway"/>
</dbReference>
<dbReference type="OrthoDB" id="549017at2759"/>
<gene>
    <name evidence="11" type="ORF">ACA1_140740</name>
</gene>
<keyword evidence="12" id="KW-1185">Reference proteome</keyword>
<dbReference type="PANTHER" id="PTHR13121">
    <property type="entry name" value="GPI TRANSAMIDASE COMPONENT PIG-U"/>
    <property type="match status" value="1"/>
</dbReference>
<evidence type="ECO:0000313" key="12">
    <source>
        <dbReference type="Proteomes" id="UP000011083"/>
    </source>
</evidence>
<dbReference type="UniPathway" id="UPA00196"/>
<feature type="transmembrane region" description="Helical" evidence="10">
    <location>
        <begin position="271"/>
        <end position="293"/>
    </location>
</feature>
<evidence type="ECO:0000256" key="5">
    <source>
        <dbReference type="ARBA" id="ARBA00022692"/>
    </source>
</evidence>
<keyword evidence="5 10" id="KW-0812">Transmembrane</keyword>
<protein>
    <submittedName>
        <fullName evidence="11">GPI transamidase subunit PIGU</fullName>
    </submittedName>
</protein>
<comment type="similarity">
    <text evidence="3">Belongs to the PIGU family.</text>
</comment>
<feature type="transmembrane region" description="Helical" evidence="10">
    <location>
        <begin position="231"/>
        <end position="259"/>
    </location>
</feature>
<keyword evidence="6" id="KW-0256">Endoplasmic reticulum</keyword>
<dbReference type="Proteomes" id="UP000011083">
    <property type="component" value="Unassembled WGS sequence"/>
</dbReference>
<dbReference type="RefSeq" id="XP_004334171.1">
    <property type="nucleotide sequence ID" value="XM_004334123.1"/>
</dbReference>